<keyword evidence="1 6" id="KW-0732">Signal</keyword>
<evidence type="ECO:0000256" key="3">
    <source>
        <dbReference type="ARBA" id="ARBA00023139"/>
    </source>
</evidence>
<dbReference type="Pfam" id="PF04390">
    <property type="entry name" value="LptE"/>
    <property type="match status" value="1"/>
</dbReference>
<comment type="subcellular location">
    <subcellularLocation>
        <location evidence="6">Cell outer membrane</location>
        <topology evidence="6">Lipid-anchor</topology>
    </subcellularLocation>
</comment>
<keyword evidence="3 6" id="KW-0564">Palmitate</keyword>
<evidence type="ECO:0000256" key="5">
    <source>
        <dbReference type="ARBA" id="ARBA00023288"/>
    </source>
</evidence>
<organism evidence="7 8">
    <name type="scientific">Limnobacter humi</name>
    <dbReference type="NCBI Taxonomy" id="1778671"/>
    <lineage>
        <taxon>Bacteria</taxon>
        <taxon>Pseudomonadati</taxon>
        <taxon>Pseudomonadota</taxon>
        <taxon>Betaproteobacteria</taxon>
        <taxon>Burkholderiales</taxon>
        <taxon>Burkholderiaceae</taxon>
        <taxon>Limnobacter</taxon>
    </lineage>
</organism>
<dbReference type="Proteomes" id="UP001204142">
    <property type="component" value="Unassembled WGS sequence"/>
</dbReference>
<dbReference type="HAMAP" id="MF_01186">
    <property type="entry name" value="LPS_assembly_LptE"/>
    <property type="match status" value="1"/>
</dbReference>
<accession>A0ABT1WGB6</accession>
<evidence type="ECO:0000256" key="2">
    <source>
        <dbReference type="ARBA" id="ARBA00023136"/>
    </source>
</evidence>
<protein>
    <recommendedName>
        <fullName evidence="6">LPS-assembly lipoprotein LptE</fullName>
    </recommendedName>
</protein>
<reference evidence="7 8" key="1">
    <citation type="submission" date="2022-07" db="EMBL/GenBank/DDBJ databases">
        <authorList>
            <person name="Xamxidin M."/>
            <person name="Wu M."/>
        </authorList>
    </citation>
    <scope>NUCLEOTIDE SEQUENCE [LARGE SCALE GENOMIC DNA]</scope>
    <source>
        <strain evidence="7 8">NBRC 111650</strain>
    </source>
</reference>
<comment type="similarity">
    <text evidence="6">Belongs to the LptE lipoprotein family.</text>
</comment>
<sequence length="168" mass="19242">MTRIHTLTALLLSALLLAACGFQLRGQYTFDFDRIELRGMEKTEMNRNMNLQMQIMGIAVNTADGAPLKLTLLKEKRDRSIVTFSASGRAREVRLTYDLDYQVTDKQGDFLIATTTLQQRRELTYSDDQILGKEMEEANLYTEMQRDIARQISARLAALKLSKRNDKS</sequence>
<dbReference type="PROSITE" id="PS51257">
    <property type="entry name" value="PROKAR_LIPOPROTEIN"/>
    <property type="match status" value="1"/>
</dbReference>
<dbReference type="PANTHER" id="PTHR38098">
    <property type="entry name" value="LPS-ASSEMBLY LIPOPROTEIN LPTE"/>
    <property type="match status" value="1"/>
</dbReference>
<comment type="subunit">
    <text evidence="6">Component of the lipopolysaccharide transport and assembly complex. Interacts with LptD.</text>
</comment>
<evidence type="ECO:0000256" key="6">
    <source>
        <dbReference type="HAMAP-Rule" id="MF_01186"/>
    </source>
</evidence>
<comment type="function">
    <text evidence="6">Together with LptD, is involved in the assembly of lipopolysaccharide (LPS) at the surface of the outer membrane. Required for the proper assembly of LptD. Binds LPS and may serve as the LPS recognition site at the outer membrane.</text>
</comment>
<gene>
    <name evidence="6 7" type="primary">lptE</name>
    <name evidence="7" type="ORF">NQT62_08970</name>
</gene>
<proteinExistence type="inferred from homology"/>
<keyword evidence="2 6" id="KW-0472">Membrane</keyword>
<dbReference type="PANTHER" id="PTHR38098:SF1">
    <property type="entry name" value="LPS-ASSEMBLY LIPOPROTEIN LPTE"/>
    <property type="match status" value="1"/>
</dbReference>
<name>A0ABT1WGB6_9BURK</name>
<keyword evidence="5 6" id="KW-0449">Lipoprotein</keyword>
<dbReference type="InterPro" id="IPR007485">
    <property type="entry name" value="LPS_assembly_LptE"/>
</dbReference>
<evidence type="ECO:0000256" key="1">
    <source>
        <dbReference type="ARBA" id="ARBA00022729"/>
    </source>
</evidence>
<dbReference type="RefSeq" id="WP_256764343.1">
    <property type="nucleotide sequence ID" value="NZ_JANIGO010000002.1"/>
</dbReference>
<evidence type="ECO:0000256" key="4">
    <source>
        <dbReference type="ARBA" id="ARBA00023237"/>
    </source>
</evidence>
<evidence type="ECO:0000313" key="7">
    <source>
        <dbReference type="EMBL" id="MCQ8896562.1"/>
    </source>
</evidence>
<evidence type="ECO:0000313" key="8">
    <source>
        <dbReference type="Proteomes" id="UP001204142"/>
    </source>
</evidence>
<comment type="caution">
    <text evidence="7">The sequence shown here is derived from an EMBL/GenBank/DDBJ whole genome shotgun (WGS) entry which is preliminary data.</text>
</comment>
<dbReference type="EMBL" id="JANIGO010000002">
    <property type="protein sequence ID" value="MCQ8896562.1"/>
    <property type="molecule type" value="Genomic_DNA"/>
</dbReference>
<keyword evidence="4 6" id="KW-0998">Cell outer membrane</keyword>
<dbReference type="Gene3D" id="3.30.160.150">
    <property type="entry name" value="Lipoprotein like domain"/>
    <property type="match status" value="1"/>
</dbReference>
<keyword evidence="8" id="KW-1185">Reference proteome</keyword>